<name>A0A151UDS5_CAJCA</name>
<comment type="caution">
    <text evidence="1">The sequence shown here is derived from an EMBL/GenBank/DDBJ whole genome shotgun (WGS) entry which is preliminary data.</text>
</comment>
<accession>A0A151UDS5</accession>
<proteinExistence type="predicted"/>
<reference evidence="1" key="1">
    <citation type="journal article" date="2012" name="Nat. Biotechnol.">
        <title>Draft genome sequence of pigeonpea (Cajanus cajan), an orphan legume crop of resource-poor farmers.</title>
        <authorList>
            <person name="Varshney R.K."/>
            <person name="Chen W."/>
            <person name="Li Y."/>
            <person name="Bharti A.K."/>
            <person name="Saxena R.K."/>
            <person name="Schlueter J.A."/>
            <person name="Donoghue M.T."/>
            <person name="Azam S."/>
            <person name="Fan G."/>
            <person name="Whaley A.M."/>
            <person name="Farmer A.D."/>
            <person name="Sheridan J."/>
            <person name="Iwata A."/>
            <person name="Tuteja R."/>
            <person name="Penmetsa R.V."/>
            <person name="Wu W."/>
            <person name="Upadhyaya H.D."/>
            <person name="Yang S.P."/>
            <person name="Shah T."/>
            <person name="Saxena K.B."/>
            <person name="Michael T."/>
            <person name="McCombie W.R."/>
            <person name="Yang B."/>
            <person name="Zhang G."/>
            <person name="Yang H."/>
            <person name="Wang J."/>
            <person name="Spillane C."/>
            <person name="Cook D.R."/>
            <person name="May G.D."/>
            <person name="Xu X."/>
            <person name="Jackson S.A."/>
        </authorList>
    </citation>
    <scope>NUCLEOTIDE SEQUENCE [LARGE SCALE GENOMIC DNA]</scope>
</reference>
<dbReference type="Gramene" id="C.cajan_47735.t">
    <property type="protein sequence ID" value="C.cajan_47735.t.cds1"/>
    <property type="gene ID" value="C.cajan_47735"/>
</dbReference>
<dbReference type="Proteomes" id="UP000075243">
    <property type="component" value="Unassembled WGS sequence"/>
</dbReference>
<evidence type="ECO:0000313" key="2">
    <source>
        <dbReference type="Proteomes" id="UP000075243"/>
    </source>
</evidence>
<protein>
    <submittedName>
        <fullName evidence="1">Uncharacterized protein</fullName>
    </submittedName>
</protein>
<dbReference type="EMBL" id="AGCT01022064">
    <property type="protein sequence ID" value="KYP77433.1"/>
    <property type="molecule type" value="Genomic_DNA"/>
</dbReference>
<evidence type="ECO:0000313" key="1">
    <source>
        <dbReference type="EMBL" id="KYP77433.1"/>
    </source>
</evidence>
<gene>
    <name evidence="1" type="ORF">KK1_050215</name>
</gene>
<sequence length="61" mass="6884">VKVGKGQIIKSSGVCRSLDLQLQEMGIKENLHVFALEGEKVVLGLEWMKLGRVKVDFREMI</sequence>
<dbReference type="AlphaFoldDB" id="A0A151UDS5"/>
<feature type="non-terminal residue" evidence="1">
    <location>
        <position position="1"/>
    </location>
</feature>
<keyword evidence="2" id="KW-1185">Reference proteome</keyword>
<organism evidence="1 2">
    <name type="scientific">Cajanus cajan</name>
    <name type="common">Pigeon pea</name>
    <name type="synonym">Cajanus indicus</name>
    <dbReference type="NCBI Taxonomy" id="3821"/>
    <lineage>
        <taxon>Eukaryota</taxon>
        <taxon>Viridiplantae</taxon>
        <taxon>Streptophyta</taxon>
        <taxon>Embryophyta</taxon>
        <taxon>Tracheophyta</taxon>
        <taxon>Spermatophyta</taxon>
        <taxon>Magnoliopsida</taxon>
        <taxon>eudicotyledons</taxon>
        <taxon>Gunneridae</taxon>
        <taxon>Pentapetalae</taxon>
        <taxon>rosids</taxon>
        <taxon>fabids</taxon>
        <taxon>Fabales</taxon>
        <taxon>Fabaceae</taxon>
        <taxon>Papilionoideae</taxon>
        <taxon>50 kb inversion clade</taxon>
        <taxon>NPAAA clade</taxon>
        <taxon>indigoferoid/millettioid clade</taxon>
        <taxon>Phaseoleae</taxon>
        <taxon>Cajanus</taxon>
    </lineage>
</organism>